<evidence type="ECO:0000313" key="2">
    <source>
        <dbReference type="Proteomes" id="UP001377168"/>
    </source>
</evidence>
<dbReference type="EMBL" id="JBBKAJ010000022">
    <property type="protein sequence ID" value="MEJ8634753.1"/>
    <property type="molecule type" value="Genomic_DNA"/>
</dbReference>
<name>A0ACC6PTS2_9ACTN</name>
<accession>A0ACC6PTS2</accession>
<gene>
    <name evidence="1" type="ORF">WKI67_15265</name>
</gene>
<protein>
    <submittedName>
        <fullName evidence="1">KR domain-containing protein</fullName>
    </submittedName>
</protein>
<keyword evidence="2" id="KW-1185">Reference proteome</keyword>
<comment type="caution">
    <text evidence="1">The sequence shown here is derived from an EMBL/GenBank/DDBJ whole genome shotgun (WGS) entry which is preliminary data.</text>
</comment>
<dbReference type="Proteomes" id="UP001377168">
    <property type="component" value="Unassembled WGS sequence"/>
</dbReference>
<sequence>MTAPRQGSTTLLGAEGARELIAFLTASGPVRTPWGGTAVIERAVQEGGPVHRLRLRRPDAPRPATEPARRTNVEQAPRTTTEPAPRTNAEQAPRTTTEPAPLPIAGPEPAARPTTEPASAEQAPPAAPHLLDRHVLRLAPAARPAPGGGPVPPLFPPATVVLTDRHTTLGARELHPDSTVLTPLQDESVETAVLRARPRHVRVLVDLSQEDPLAGPSERLLRLHDAVFRTAKACAELPDRPESFAVVVLGGIDASRVPHPCTGLFTGFVKSLALEWPASSVVAVVHDATELSAAETDAAAETLAAQMLPVVSFAGGTRLLWQAVPERGAVRASAAPNGYTVVAAGGGRGIGAELLTALARRDRPRLHVIGSTRLDSVTSEDARLTRKDFIRARSTGQDRLTVKEANAAFDRLSAAVEVQANLRALEDICGPDRVSYHVCDLHDRDAVDTVVGRITAAEADGVDLLLDIAGTNRAASVDQKSLDDFRTVRDLKVRSYANLKAAFGDRQPRRWCNFGSFVGFTGQTGETDYGAANDYFNTAALHSVSRGLREFTIGWTLWRDVGLGSTPIMRTFLAKSAQFTAMPTPEGIDHFLHELDQAEQSPVTVLFGEPERAAIEAAVPGYLEFCRTGPVPAVPAAATAPALPDFFVDDIVDRSTDGLTVVRTFNQERDAYLHDHVVNGYPTLPGTFVPELAAQAAMHLVPGRVPTVLEDIRLDSFLRVYRPGRDETKRITARLVSHGPTESVVDIEVTGDVLAPNGRLLVKDRRHFSARVRLRDEPVAAPRWDHWDDQGAEPMADPYHLPNPAVLLSGVFVSTGDTRTHPHGRRARYTPDRPGIERWFSGLVVPSVLLDGLARVSVLDRSDGDWTPLAVPRTIRRIDLYGGHTDATLAAAGTRVELYSLPSRLDLESEEDNRAVAVTAAGDVVLQIKDMTGVVLGHVNQSTGEYRERRRPAEEATS</sequence>
<organism evidence="1 2">
    <name type="scientific">Streptomyces achmelvichensis</name>
    <dbReference type="NCBI Taxonomy" id="3134111"/>
    <lineage>
        <taxon>Bacteria</taxon>
        <taxon>Bacillati</taxon>
        <taxon>Actinomycetota</taxon>
        <taxon>Actinomycetes</taxon>
        <taxon>Kitasatosporales</taxon>
        <taxon>Streptomycetaceae</taxon>
        <taxon>Streptomyces</taxon>
    </lineage>
</organism>
<proteinExistence type="predicted"/>
<evidence type="ECO:0000313" key="1">
    <source>
        <dbReference type="EMBL" id="MEJ8634753.1"/>
    </source>
</evidence>
<reference evidence="1" key="1">
    <citation type="submission" date="2024-03" db="EMBL/GenBank/DDBJ databases">
        <title>Novel Streptomyces species of biotechnological and ecological value are a feature of Machair soil.</title>
        <authorList>
            <person name="Prole J.R."/>
            <person name="Goodfellow M."/>
            <person name="Allenby N."/>
            <person name="Ward A.C."/>
        </authorList>
    </citation>
    <scope>NUCLEOTIDE SEQUENCE</scope>
    <source>
        <strain evidence="1">MS2.AVA.5</strain>
    </source>
</reference>